<dbReference type="Gene3D" id="3.40.228.10">
    <property type="entry name" value="Dimethylsulfoxide Reductase, domain 2"/>
    <property type="match status" value="1"/>
</dbReference>
<dbReference type="InterPro" id="IPR019574">
    <property type="entry name" value="NADH_UbQ_OxRdtase_Gsu_4Fe4S-bd"/>
</dbReference>
<dbReference type="PROSITE" id="PS00641">
    <property type="entry name" value="COMPLEX1_75K_1"/>
    <property type="match status" value="1"/>
</dbReference>
<dbReference type="PATRIC" id="fig|70996.4.peg.4390"/>
<dbReference type="Proteomes" id="UP000050277">
    <property type="component" value="Unassembled WGS sequence"/>
</dbReference>
<dbReference type="Pfam" id="PF01568">
    <property type="entry name" value="Molydop_binding"/>
    <property type="match status" value="1"/>
</dbReference>
<accession>A0A0P6YAU9</accession>
<keyword evidence="11 14" id="KW-0520">NAD</keyword>
<dbReference type="EMBL" id="LGKP01000015">
    <property type="protein sequence ID" value="KPL88839.1"/>
    <property type="molecule type" value="Genomic_DNA"/>
</dbReference>
<proteinExistence type="inferred from homology"/>
<dbReference type="InterPro" id="IPR000283">
    <property type="entry name" value="NADH_UbQ_OxRdtase_75kDa_su_CS"/>
</dbReference>
<evidence type="ECO:0000256" key="7">
    <source>
        <dbReference type="ARBA" id="ARBA00022723"/>
    </source>
</evidence>
<dbReference type="PROSITE" id="PS00642">
    <property type="entry name" value="COMPLEX1_75K_2"/>
    <property type="match status" value="1"/>
</dbReference>
<dbReference type="SMART" id="SM00929">
    <property type="entry name" value="NADH-G_4Fe-4S_3"/>
    <property type="match status" value="1"/>
</dbReference>
<dbReference type="FunFam" id="3.10.20.740:FF:000004">
    <property type="entry name" value="NADH-quinone oxidoreductase"/>
    <property type="match status" value="1"/>
</dbReference>
<comment type="cofactor">
    <cofactor evidence="14">
        <name>[2Fe-2S] cluster</name>
        <dbReference type="ChEBI" id="CHEBI:190135"/>
    </cofactor>
    <text evidence="14">Binds 1 [2Fe-2S] cluster per subunit.</text>
</comment>
<keyword evidence="4 14" id="KW-0004">4Fe-4S</keyword>
<dbReference type="Gene3D" id="3.10.20.740">
    <property type="match status" value="1"/>
</dbReference>
<evidence type="ECO:0000256" key="1">
    <source>
        <dbReference type="ARBA" id="ARBA00001966"/>
    </source>
</evidence>
<dbReference type="RefSeq" id="WP_054534140.1">
    <property type="nucleotide sequence ID" value="NZ_LGKP01000015.1"/>
</dbReference>
<keyword evidence="9 14" id="KW-0408">Iron</keyword>
<keyword evidence="8 14" id="KW-1278">Translocase</keyword>
<organism evidence="18 19">
    <name type="scientific">Herpetosiphon geysericola</name>
    <dbReference type="NCBI Taxonomy" id="70996"/>
    <lineage>
        <taxon>Bacteria</taxon>
        <taxon>Bacillati</taxon>
        <taxon>Chloroflexota</taxon>
        <taxon>Chloroflexia</taxon>
        <taxon>Herpetosiphonales</taxon>
        <taxon>Herpetosiphonaceae</taxon>
        <taxon>Herpetosiphon</taxon>
    </lineage>
</organism>
<dbReference type="PANTHER" id="PTHR43105:SF12">
    <property type="entry name" value="NADH-QUINONE OXIDOREDUCTASE SUBUNIT G"/>
    <property type="match status" value="1"/>
</dbReference>
<evidence type="ECO:0000256" key="10">
    <source>
        <dbReference type="ARBA" id="ARBA00023014"/>
    </source>
</evidence>
<dbReference type="InterPro" id="IPR009010">
    <property type="entry name" value="Asp_de-COase-like_dom_sf"/>
</dbReference>
<dbReference type="OrthoDB" id="9803192at2"/>
<dbReference type="Gene3D" id="3.40.50.740">
    <property type="match status" value="1"/>
</dbReference>
<dbReference type="PANTHER" id="PTHR43105">
    <property type="entry name" value="RESPIRATORY NITRATE REDUCTASE"/>
    <property type="match status" value="1"/>
</dbReference>
<dbReference type="PROSITE" id="PS51839">
    <property type="entry name" value="4FE4S_HC3"/>
    <property type="match status" value="1"/>
</dbReference>
<comment type="catalytic activity">
    <reaction evidence="13 14">
        <text>a quinone + NADH + 5 H(+)(in) = a quinol + NAD(+) + 4 H(+)(out)</text>
        <dbReference type="Rhea" id="RHEA:57888"/>
        <dbReference type="ChEBI" id="CHEBI:15378"/>
        <dbReference type="ChEBI" id="CHEBI:24646"/>
        <dbReference type="ChEBI" id="CHEBI:57540"/>
        <dbReference type="ChEBI" id="CHEBI:57945"/>
        <dbReference type="ChEBI" id="CHEBI:132124"/>
    </reaction>
</comment>
<comment type="function">
    <text evidence="14">NDH-1 shuttles electrons from NADH, via FMN and iron-sulfur (Fe-S) centers, to quinones in the respiratory chain. Couples the redox reaction to proton translocation (for every two electrons transferred, four hydrogen ions are translocated across the cytoplasmic membrane), and thus conserves the redox energy in a proton gradient.</text>
</comment>
<dbReference type="AlphaFoldDB" id="A0A0P6YAU9"/>
<dbReference type="EC" id="7.1.1.-" evidence="14"/>
<dbReference type="InterPro" id="IPR054351">
    <property type="entry name" value="NADH_UbQ_OxRdtase_ferredoxin"/>
</dbReference>
<comment type="similarity">
    <text evidence="3 14">Belongs to the complex I 75 kDa subunit family.</text>
</comment>
<evidence type="ECO:0000256" key="12">
    <source>
        <dbReference type="ARBA" id="ARBA00023136"/>
    </source>
</evidence>
<comment type="cofactor">
    <cofactor evidence="1 14">
        <name>[4Fe-4S] cluster</name>
        <dbReference type="ChEBI" id="CHEBI:49883"/>
    </cofactor>
</comment>
<keyword evidence="19" id="KW-1185">Reference proteome</keyword>
<dbReference type="GO" id="GO:0043546">
    <property type="term" value="F:molybdopterin cofactor binding"/>
    <property type="evidence" value="ECO:0007669"/>
    <property type="project" value="InterPro"/>
</dbReference>
<dbReference type="GO" id="GO:0016020">
    <property type="term" value="C:membrane"/>
    <property type="evidence" value="ECO:0007669"/>
    <property type="project" value="UniProtKB-SubCell"/>
</dbReference>
<dbReference type="InterPro" id="IPR050123">
    <property type="entry name" value="Prok_molybdopt-oxidoreductase"/>
</dbReference>
<keyword evidence="7 14" id="KW-0479">Metal-binding</keyword>
<comment type="caution">
    <text evidence="18">The sequence shown here is derived from an EMBL/GenBank/DDBJ whole genome shotgun (WGS) entry which is preliminary data.</text>
</comment>
<evidence type="ECO:0000313" key="19">
    <source>
        <dbReference type="Proteomes" id="UP000050277"/>
    </source>
</evidence>
<dbReference type="Pfam" id="PF10588">
    <property type="entry name" value="NADH-G_4Fe-4S_3"/>
    <property type="match status" value="1"/>
</dbReference>
<dbReference type="PROSITE" id="PS00643">
    <property type="entry name" value="COMPLEX1_75K_3"/>
    <property type="match status" value="1"/>
</dbReference>
<protein>
    <recommendedName>
        <fullName evidence="14">NADH-quinone oxidoreductase</fullName>
        <ecNumber evidence="14">7.1.1.-</ecNumber>
    </recommendedName>
</protein>
<feature type="domain" description="2Fe-2S ferredoxin-type" evidence="15">
    <location>
        <begin position="3"/>
        <end position="103"/>
    </location>
</feature>
<evidence type="ECO:0000256" key="9">
    <source>
        <dbReference type="ARBA" id="ARBA00023004"/>
    </source>
</evidence>
<dbReference type="Pfam" id="PF04879">
    <property type="entry name" value="Molybdop_Fe4S4"/>
    <property type="match status" value="1"/>
</dbReference>
<evidence type="ECO:0000256" key="13">
    <source>
        <dbReference type="ARBA" id="ARBA00047712"/>
    </source>
</evidence>
<evidence type="ECO:0000313" key="18">
    <source>
        <dbReference type="EMBL" id="KPL88839.1"/>
    </source>
</evidence>
<dbReference type="SUPFAM" id="SSF54292">
    <property type="entry name" value="2Fe-2S ferredoxin-like"/>
    <property type="match status" value="1"/>
</dbReference>
<comment type="subcellular location">
    <subcellularLocation>
        <location evidence="2">Membrane</location>
    </subcellularLocation>
</comment>
<keyword evidence="6 14" id="KW-0874">Quinone</keyword>
<sequence>MPDMVTLTIDGQTVSVPKGTLVVEAARQVENLIPVFCYHPKMAPVGMCRMCVVKVGTPKMDPATRQPVVDADGKSVIAMMPRLQTACTTPVSEGMVVVTQDSEVEHAQRGVLEALLTSHPLDCPVCDKGGECPLQNLTMGWGPGKTRFDYNDKVHFEKPVPLGDLIYLDRERCILCARCVRFQDEIAGDPVLGFYNRGRAWHIISQSDPEFDSKFSGNTTDICPVGALTSADFRFKARVWELQPIPTVCNHCSVGCNMTFDTRSNDIKRVMPRENDAVNEIWLCDRGRFGHHFNTSKQRLTTPLVRKAGKLQEATWEEALSIVAQQLDGIRSTTGGKAIGGLAGTSLANEDLYAFQCFFRETLGSANIDHRSGSALDLPLDDVGAQYGIRSGTDLSTLGKGTVVLVFGADPEEEAPVHLLRIRGINTRGGSVITLNGRPTKLDSIAKHALRYKYGSESAILAALLKPLLDSTPADGKRATLRGFNDLVASLKGFNLDEQASGISADKLNAVAELINSAENLVIFYGRDALTAGASVPAGLANLLVMTRKAGAANSGLISLLKGANARGALDLGVRPDRGPNYAALSNVGLDAKQMLSAAREGKLKALYVAGVDPVGDNPVAAESLKKLGFLVVQELFLTETAKLADVVLPVLSVAEREGTYTNAERRVQRFRQAIRPTINARPDWQILQALANQLVSEAVLSTAGGDKSRKQARREEDKARVRSEWTYASPAEILMDIQANVAGYKGVSYASLQGPTGQWGRQANENYYFDGTSYQNTGGLGVQLPAAVETSSIQTLQPFSVSTPASVADRPWTLVGATFLYDDGALLTDTDLLNNRKAKAVLALNPVDADKLGVKNGERVTVSSGRGSLSLPVHRTKLAPEGVVVVPVGVNNVGLVSVVEGGATPVAIRREA</sequence>
<dbReference type="InterPro" id="IPR010228">
    <property type="entry name" value="NADH_UbQ_OxRdtase_Gsu"/>
</dbReference>
<dbReference type="Pfam" id="PF22117">
    <property type="entry name" value="Fer4_Nqo3"/>
    <property type="match status" value="1"/>
</dbReference>
<dbReference type="InterPro" id="IPR036010">
    <property type="entry name" value="2Fe-2S_ferredoxin-like_sf"/>
</dbReference>
<evidence type="ECO:0000256" key="11">
    <source>
        <dbReference type="ARBA" id="ARBA00023027"/>
    </source>
</evidence>
<evidence type="ECO:0000256" key="14">
    <source>
        <dbReference type="RuleBase" id="RU003525"/>
    </source>
</evidence>
<evidence type="ECO:0000256" key="3">
    <source>
        <dbReference type="ARBA" id="ARBA00005404"/>
    </source>
</evidence>
<evidence type="ECO:0000256" key="6">
    <source>
        <dbReference type="ARBA" id="ARBA00022719"/>
    </source>
</evidence>
<dbReference type="STRING" id="70996.SE18_09160"/>
<dbReference type="PROSITE" id="PS51669">
    <property type="entry name" value="4FE4S_MOW_BIS_MGD"/>
    <property type="match status" value="1"/>
</dbReference>
<name>A0A0P6YAU9_9CHLR</name>
<dbReference type="GO" id="GO:0048038">
    <property type="term" value="F:quinone binding"/>
    <property type="evidence" value="ECO:0007669"/>
    <property type="project" value="UniProtKB-UniRule"/>
</dbReference>
<dbReference type="InterPro" id="IPR006657">
    <property type="entry name" value="MoPterin_dinucl-bd_dom"/>
</dbReference>
<dbReference type="GO" id="GO:0051539">
    <property type="term" value="F:4 iron, 4 sulfur cluster binding"/>
    <property type="evidence" value="ECO:0007669"/>
    <property type="project" value="UniProtKB-KW"/>
</dbReference>
<evidence type="ECO:0000256" key="5">
    <source>
        <dbReference type="ARBA" id="ARBA00022714"/>
    </source>
</evidence>
<reference evidence="18 19" key="1">
    <citation type="submission" date="2015-07" db="EMBL/GenBank/DDBJ databases">
        <title>Whole genome sequence of Herpetosiphon geysericola DSM 7119.</title>
        <authorList>
            <person name="Hemp J."/>
            <person name="Ward L.M."/>
            <person name="Pace L.A."/>
            <person name="Fischer W.W."/>
        </authorList>
    </citation>
    <scope>NUCLEOTIDE SEQUENCE [LARGE SCALE GENOMIC DNA]</scope>
    <source>
        <strain evidence="18 19">DSM 7119</strain>
    </source>
</reference>
<keyword evidence="12" id="KW-0472">Membrane</keyword>
<dbReference type="GO" id="GO:0051537">
    <property type="term" value="F:2 iron, 2 sulfur cluster binding"/>
    <property type="evidence" value="ECO:0007669"/>
    <property type="project" value="UniProtKB-UniRule"/>
</dbReference>
<dbReference type="InterPro" id="IPR006963">
    <property type="entry name" value="Mopterin_OxRdtase_4Fe-4S_dom"/>
</dbReference>
<dbReference type="Gene3D" id="2.40.40.20">
    <property type="match status" value="1"/>
</dbReference>
<feature type="domain" description="4Fe-4S Mo/W bis-MGD-type" evidence="16">
    <location>
        <begin position="242"/>
        <end position="298"/>
    </location>
</feature>
<dbReference type="GO" id="GO:0008137">
    <property type="term" value="F:NADH dehydrogenase (ubiquinone) activity"/>
    <property type="evidence" value="ECO:0007669"/>
    <property type="project" value="UniProtKB-UniRule"/>
</dbReference>
<evidence type="ECO:0000259" key="17">
    <source>
        <dbReference type="PROSITE" id="PS51839"/>
    </source>
</evidence>
<evidence type="ECO:0000259" key="15">
    <source>
        <dbReference type="PROSITE" id="PS51085"/>
    </source>
</evidence>
<dbReference type="SMART" id="SM00926">
    <property type="entry name" value="Molybdop_Fe4S4"/>
    <property type="match status" value="1"/>
</dbReference>
<evidence type="ECO:0000256" key="2">
    <source>
        <dbReference type="ARBA" id="ARBA00004370"/>
    </source>
</evidence>
<dbReference type="SUPFAM" id="SSF54862">
    <property type="entry name" value="4Fe-4S ferredoxins"/>
    <property type="match status" value="1"/>
</dbReference>
<dbReference type="Gene3D" id="2.20.25.90">
    <property type="entry name" value="ADC-like domains"/>
    <property type="match status" value="1"/>
</dbReference>
<dbReference type="GO" id="GO:0046872">
    <property type="term" value="F:metal ion binding"/>
    <property type="evidence" value="ECO:0007669"/>
    <property type="project" value="UniProtKB-UniRule"/>
</dbReference>
<dbReference type="PIRSF" id="PIRSF036643">
    <property type="entry name" value="FDH_alpha"/>
    <property type="match status" value="1"/>
</dbReference>
<dbReference type="InterPro" id="IPR006656">
    <property type="entry name" value="Mopterin_OxRdtase"/>
</dbReference>
<dbReference type="GO" id="GO:0003954">
    <property type="term" value="F:NADH dehydrogenase activity"/>
    <property type="evidence" value="ECO:0007669"/>
    <property type="project" value="TreeGrafter"/>
</dbReference>
<dbReference type="PROSITE" id="PS51085">
    <property type="entry name" value="2FE2S_FER_2"/>
    <property type="match status" value="1"/>
</dbReference>
<dbReference type="GO" id="GO:0042773">
    <property type="term" value="P:ATP synthesis coupled electron transport"/>
    <property type="evidence" value="ECO:0007669"/>
    <property type="project" value="InterPro"/>
</dbReference>
<keyword evidence="10 14" id="KW-0411">Iron-sulfur</keyword>
<dbReference type="Gene3D" id="3.30.70.20">
    <property type="match status" value="1"/>
</dbReference>
<evidence type="ECO:0000256" key="4">
    <source>
        <dbReference type="ARBA" id="ARBA00022485"/>
    </source>
</evidence>
<keyword evidence="5 14" id="KW-0001">2Fe-2S</keyword>
<dbReference type="FunFam" id="3.30.70.20:FF:000002">
    <property type="entry name" value="NADH-ubiquinone oxidoreductase 75 kDa subunit"/>
    <property type="match status" value="1"/>
</dbReference>
<dbReference type="Pfam" id="PF00384">
    <property type="entry name" value="Molybdopterin"/>
    <property type="match status" value="1"/>
</dbReference>
<dbReference type="NCBIfam" id="TIGR01973">
    <property type="entry name" value="NuoG"/>
    <property type="match status" value="1"/>
</dbReference>
<dbReference type="SUPFAM" id="SSF50692">
    <property type="entry name" value="ADC-like"/>
    <property type="match status" value="1"/>
</dbReference>
<dbReference type="CDD" id="cd00207">
    <property type="entry name" value="fer2"/>
    <property type="match status" value="1"/>
</dbReference>
<dbReference type="Pfam" id="PF13510">
    <property type="entry name" value="Fer2_4"/>
    <property type="match status" value="1"/>
</dbReference>
<dbReference type="InterPro" id="IPR001041">
    <property type="entry name" value="2Fe-2S_ferredoxin-type"/>
</dbReference>
<dbReference type="SUPFAM" id="SSF53706">
    <property type="entry name" value="Formate dehydrogenase/DMSO reductase, domains 1-3"/>
    <property type="match status" value="1"/>
</dbReference>
<evidence type="ECO:0000256" key="8">
    <source>
        <dbReference type="ARBA" id="ARBA00022967"/>
    </source>
</evidence>
<evidence type="ECO:0000259" key="16">
    <source>
        <dbReference type="PROSITE" id="PS51669"/>
    </source>
</evidence>
<gene>
    <name evidence="18" type="ORF">SE18_09160</name>
</gene>
<feature type="domain" description="4Fe-4S His(Cys)3-ligated-type" evidence="17">
    <location>
        <begin position="103"/>
        <end position="142"/>
    </location>
</feature>